<organism evidence="1 2">
    <name type="scientific">Natrinema salifodinae</name>
    <dbReference type="NCBI Taxonomy" id="1202768"/>
    <lineage>
        <taxon>Archaea</taxon>
        <taxon>Methanobacteriati</taxon>
        <taxon>Methanobacteriota</taxon>
        <taxon>Stenosarchaea group</taxon>
        <taxon>Halobacteria</taxon>
        <taxon>Halobacteriales</taxon>
        <taxon>Natrialbaceae</taxon>
        <taxon>Natrinema</taxon>
    </lineage>
</organism>
<accession>A0A1I0NLY5</accession>
<dbReference type="STRING" id="1202768.SAMN05216285_1883"/>
<dbReference type="PROSITE" id="PS51318">
    <property type="entry name" value="TAT"/>
    <property type="match status" value="1"/>
</dbReference>
<gene>
    <name evidence="1" type="ORF">SAMN05216285_1883</name>
</gene>
<evidence type="ECO:0000313" key="1">
    <source>
        <dbReference type="EMBL" id="SEW02342.1"/>
    </source>
</evidence>
<protein>
    <submittedName>
        <fullName evidence="1">Uncharacterized protein</fullName>
    </submittedName>
</protein>
<reference evidence="2" key="1">
    <citation type="submission" date="2016-10" db="EMBL/GenBank/DDBJ databases">
        <authorList>
            <person name="Varghese N."/>
        </authorList>
    </citation>
    <scope>NUCLEOTIDE SEQUENCE [LARGE SCALE GENOMIC DNA]</scope>
    <source>
        <strain evidence="2">CGMCC 1.12284</strain>
    </source>
</reference>
<proteinExistence type="predicted"/>
<dbReference type="AlphaFoldDB" id="A0A1I0NLY5"/>
<dbReference type="EMBL" id="FOIS01000002">
    <property type="protein sequence ID" value="SEW02342.1"/>
    <property type="molecule type" value="Genomic_DNA"/>
</dbReference>
<dbReference type="InterPro" id="IPR006311">
    <property type="entry name" value="TAT_signal"/>
</dbReference>
<dbReference type="RefSeq" id="WP_049988957.1">
    <property type="nucleotide sequence ID" value="NZ_FOIS01000002.1"/>
</dbReference>
<dbReference type="Proteomes" id="UP000183275">
    <property type="component" value="Unassembled WGS sequence"/>
</dbReference>
<dbReference type="OrthoDB" id="160599at2157"/>
<keyword evidence="2" id="KW-1185">Reference proteome</keyword>
<name>A0A1I0NLY5_9EURY</name>
<dbReference type="eggNOG" id="arCOG03919">
    <property type="taxonomic scope" value="Archaea"/>
</dbReference>
<sequence length="303" mass="33160">MHDGDGDSNVSRRALLRASAGTVALSTVGSARATGDGRTDDAARRFDQDCPDATIEPGMTHCEGTSREGCADDHPATAELQSAVAESLETQFSDVDALIDAGFKPYFDTLEVGDDSWSHWIHPEFVGDDATLDPERPESVLVDNETWRAMGVMFVATRDGEPVEPPAVYGTDAGDGDGDDADADAEDLCSPWHAHTGLPGRFAWWYYRQAYERDYEEGDLSFPCQTPCMLHVWTLDHPESVYAHDAPPAEYRDLDPADKPDFETDAVPGEDTLGWEVLPDDVVPERRPGDFSLLDPWGIDLAP</sequence>
<evidence type="ECO:0000313" key="2">
    <source>
        <dbReference type="Proteomes" id="UP000183275"/>
    </source>
</evidence>